<dbReference type="Pfam" id="PF03553">
    <property type="entry name" value="Na_H_antiporter"/>
    <property type="match status" value="1"/>
</dbReference>
<dbReference type="InterPro" id="IPR018461">
    <property type="entry name" value="Na/H_Antiport_NhaC-like_C"/>
</dbReference>
<accession>A0A448MNA5</accession>
<keyword evidence="3 6" id="KW-0812">Transmembrane</keyword>
<evidence type="ECO:0000259" key="7">
    <source>
        <dbReference type="Pfam" id="PF03553"/>
    </source>
</evidence>
<protein>
    <submittedName>
        <fullName evidence="8">Na(+)/H(+) antiporter NhaC-like-2 protein</fullName>
    </submittedName>
</protein>
<organism evidence="8 9">
    <name type="scientific">Rodentibacter pneumotropicus</name>
    <dbReference type="NCBI Taxonomy" id="758"/>
    <lineage>
        <taxon>Bacteria</taxon>
        <taxon>Pseudomonadati</taxon>
        <taxon>Pseudomonadota</taxon>
        <taxon>Gammaproteobacteria</taxon>
        <taxon>Pasteurellales</taxon>
        <taxon>Pasteurellaceae</taxon>
        <taxon>Rodentibacter</taxon>
    </lineage>
</organism>
<dbReference type="PANTHER" id="PTHR43478">
    <property type="entry name" value="NA+/H+ ANTIPORTER-RELATED"/>
    <property type="match status" value="1"/>
</dbReference>
<comment type="subcellular location">
    <subcellularLocation>
        <location evidence="1">Cell membrane</location>
        <topology evidence="1">Multi-pass membrane protein</topology>
    </subcellularLocation>
</comment>
<dbReference type="AlphaFoldDB" id="A0A448MNA5"/>
<evidence type="ECO:0000256" key="2">
    <source>
        <dbReference type="ARBA" id="ARBA00022475"/>
    </source>
</evidence>
<feature type="transmembrane region" description="Helical" evidence="6">
    <location>
        <begin position="29"/>
        <end position="47"/>
    </location>
</feature>
<sequence>MARHEKAAMTRENQEKEEQLGVEGHVRNLVFPILILIVATVSMMIYTGGQVLTEAGSPFSVLGAFENTNVGVSLVVGGEVRLLYRQF</sequence>
<dbReference type="EMBL" id="LR134405">
    <property type="protein sequence ID" value="VEH66493.1"/>
    <property type="molecule type" value="Genomic_DNA"/>
</dbReference>
<evidence type="ECO:0000256" key="6">
    <source>
        <dbReference type="SAM" id="Phobius"/>
    </source>
</evidence>
<evidence type="ECO:0000256" key="3">
    <source>
        <dbReference type="ARBA" id="ARBA00022692"/>
    </source>
</evidence>
<keyword evidence="2" id="KW-1003">Cell membrane</keyword>
<keyword evidence="4 6" id="KW-1133">Transmembrane helix</keyword>
<dbReference type="Proteomes" id="UP000278733">
    <property type="component" value="Chromosome"/>
</dbReference>
<evidence type="ECO:0000256" key="1">
    <source>
        <dbReference type="ARBA" id="ARBA00004651"/>
    </source>
</evidence>
<name>A0A448MNA5_9PAST</name>
<dbReference type="KEGG" id="rpne:NCTC8284_01662"/>
<evidence type="ECO:0000256" key="5">
    <source>
        <dbReference type="ARBA" id="ARBA00023136"/>
    </source>
</evidence>
<evidence type="ECO:0000256" key="4">
    <source>
        <dbReference type="ARBA" id="ARBA00022989"/>
    </source>
</evidence>
<dbReference type="PANTHER" id="PTHR43478:SF1">
    <property type="entry name" value="NA+_H+ ANTIPORTER NHAC-LIKE C-TERMINAL DOMAIN-CONTAINING PROTEIN"/>
    <property type="match status" value="1"/>
</dbReference>
<gene>
    <name evidence="8" type="ORF">NCTC8284_01662</name>
</gene>
<dbReference type="GO" id="GO:0005886">
    <property type="term" value="C:plasma membrane"/>
    <property type="evidence" value="ECO:0007669"/>
    <property type="project" value="UniProtKB-SubCell"/>
</dbReference>
<evidence type="ECO:0000313" key="8">
    <source>
        <dbReference type="EMBL" id="VEH66493.1"/>
    </source>
</evidence>
<proteinExistence type="predicted"/>
<evidence type="ECO:0000313" key="9">
    <source>
        <dbReference type="Proteomes" id="UP000278733"/>
    </source>
</evidence>
<keyword evidence="5 6" id="KW-0472">Membrane</keyword>
<reference evidence="8 9" key="1">
    <citation type="submission" date="2018-12" db="EMBL/GenBank/DDBJ databases">
        <authorList>
            <consortium name="Pathogen Informatics"/>
        </authorList>
    </citation>
    <scope>NUCLEOTIDE SEQUENCE [LARGE SCALE GENOMIC DNA]</scope>
    <source>
        <strain evidence="8 9">NCTC8284</strain>
    </source>
</reference>
<feature type="domain" description="Na+/H+ antiporter NhaC-like C-terminal" evidence="7">
    <location>
        <begin position="4"/>
        <end position="78"/>
    </location>
</feature>